<dbReference type="PANTHER" id="PTHR42711">
    <property type="entry name" value="ABC TRANSPORTER ATP-BINDING PROTEIN"/>
    <property type="match status" value="1"/>
</dbReference>
<keyword evidence="3" id="KW-0067">ATP-binding</keyword>
<reference evidence="6" key="1">
    <citation type="submission" date="2017-09" db="EMBL/GenBank/DDBJ databases">
        <title>Depth-based differentiation of microbial function through sediment-hosted aquifers and enrichment of novel symbionts in the deep terrestrial subsurface.</title>
        <authorList>
            <person name="Probst A.J."/>
            <person name="Ladd B."/>
            <person name="Jarett J.K."/>
            <person name="Geller-Mcgrath D.E."/>
            <person name="Sieber C.M.K."/>
            <person name="Emerson J.B."/>
            <person name="Anantharaman K."/>
            <person name="Thomas B.C."/>
            <person name="Malmstrom R."/>
            <person name="Stieglmeier M."/>
            <person name="Klingl A."/>
            <person name="Woyke T."/>
            <person name="Ryan C.M."/>
            <person name="Banfield J.F."/>
        </authorList>
    </citation>
    <scope>NUCLEOTIDE SEQUENCE [LARGE SCALE GENOMIC DNA]</scope>
</reference>
<accession>A0A2M7X068</accession>
<evidence type="ECO:0000256" key="2">
    <source>
        <dbReference type="ARBA" id="ARBA00022741"/>
    </source>
</evidence>
<comment type="caution">
    <text evidence="5">The sequence shown here is derived from an EMBL/GenBank/DDBJ whole genome shotgun (WGS) entry which is preliminary data.</text>
</comment>
<keyword evidence="1" id="KW-0813">Transport</keyword>
<dbReference type="PROSITE" id="PS50893">
    <property type="entry name" value="ABC_TRANSPORTER_2"/>
    <property type="match status" value="1"/>
</dbReference>
<dbReference type="InterPro" id="IPR003593">
    <property type="entry name" value="AAA+_ATPase"/>
</dbReference>
<dbReference type="EMBL" id="PFWZ01000178">
    <property type="protein sequence ID" value="PJA39408.1"/>
    <property type="molecule type" value="Genomic_DNA"/>
</dbReference>
<dbReference type="GO" id="GO:0016887">
    <property type="term" value="F:ATP hydrolysis activity"/>
    <property type="evidence" value="ECO:0007669"/>
    <property type="project" value="InterPro"/>
</dbReference>
<feature type="domain" description="ABC transporter" evidence="4">
    <location>
        <begin position="2"/>
        <end position="255"/>
    </location>
</feature>
<evidence type="ECO:0000256" key="1">
    <source>
        <dbReference type="ARBA" id="ARBA00022448"/>
    </source>
</evidence>
<evidence type="ECO:0000313" key="6">
    <source>
        <dbReference type="Proteomes" id="UP000231195"/>
    </source>
</evidence>
<protein>
    <submittedName>
        <fullName evidence="5">ABC transporter</fullName>
    </submittedName>
</protein>
<proteinExistence type="predicted"/>
<organism evidence="5 6">
    <name type="scientific">candidate division WWE3 bacterium CG_4_9_14_3_um_filter_39_7</name>
    <dbReference type="NCBI Taxonomy" id="1975080"/>
    <lineage>
        <taxon>Bacteria</taxon>
        <taxon>Katanobacteria</taxon>
    </lineage>
</organism>
<dbReference type="SUPFAM" id="SSF52540">
    <property type="entry name" value="P-loop containing nucleoside triphosphate hydrolases"/>
    <property type="match status" value="1"/>
</dbReference>
<keyword evidence="2" id="KW-0547">Nucleotide-binding</keyword>
<dbReference type="Gene3D" id="3.40.50.300">
    <property type="entry name" value="P-loop containing nucleotide triphosphate hydrolases"/>
    <property type="match status" value="1"/>
</dbReference>
<evidence type="ECO:0000313" key="5">
    <source>
        <dbReference type="EMBL" id="PJA39408.1"/>
    </source>
</evidence>
<sequence>MITIQNISKTFEVHKREPGIVNSFKALFNRTYTQVEAVKNVSFSIDEGEIVGFIGPNGAGKTTTLKMLSGLLYPTSGTISVAGHTPYDRDVDFLKMISLVMGQKNQLLWDLPAVDTFKLQKEVYEVSDGQYEANLDVLVDMLDARDFIQQQVRKLSLGQRMKCELIAALIYNPKIVFLDEPTIGLDVVAQKRLRQFIKDYNKQYNATIILTSHYMGDVQELCKRVIVIDKGVVGYDGALDDLVKTYASDKTITLTFAHEMQKADLESFGSILTYDPLRTTFSIPRSEMKRVASEMLSKLPVDDVDIAEMPIEDVIREVFSEK</sequence>
<evidence type="ECO:0000259" key="4">
    <source>
        <dbReference type="PROSITE" id="PS50893"/>
    </source>
</evidence>
<dbReference type="Pfam" id="PF00005">
    <property type="entry name" value="ABC_tran"/>
    <property type="match status" value="1"/>
</dbReference>
<dbReference type="InterPro" id="IPR003439">
    <property type="entry name" value="ABC_transporter-like_ATP-bd"/>
</dbReference>
<dbReference type="SMART" id="SM00382">
    <property type="entry name" value="AAA"/>
    <property type="match status" value="1"/>
</dbReference>
<dbReference type="InterPro" id="IPR027417">
    <property type="entry name" value="P-loop_NTPase"/>
</dbReference>
<dbReference type="Proteomes" id="UP000231195">
    <property type="component" value="Unassembled WGS sequence"/>
</dbReference>
<gene>
    <name evidence="5" type="ORF">CO179_05210</name>
</gene>
<evidence type="ECO:0000256" key="3">
    <source>
        <dbReference type="ARBA" id="ARBA00022840"/>
    </source>
</evidence>
<dbReference type="GO" id="GO:0005524">
    <property type="term" value="F:ATP binding"/>
    <property type="evidence" value="ECO:0007669"/>
    <property type="project" value="UniProtKB-KW"/>
</dbReference>
<dbReference type="AlphaFoldDB" id="A0A2M7X068"/>
<dbReference type="InterPro" id="IPR050763">
    <property type="entry name" value="ABC_transporter_ATP-binding"/>
</dbReference>
<name>A0A2M7X068_UNCKA</name>
<dbReference type="PANTHER" id="PTHR42711:SF4">
    <property type="entry name" value="ABC TRANSPORTER RELATED"/>
    <property type="match status" value="1"/>
</dbReference>